<feature type="transmembrane region" description="Helical" evidence="2">
    <location>
        <begin position="55"/>
        <end position="74"/>
    </location>
</feature>
<dbReference type="RefSeq" id="WP_208307573.1">
    <property type="nucleotide sequence ID" value="NZ_JAGETX010000005.1"/>
</dbReference>
<accession>A0ABS3TBT3</accession>
<gene>
    <name evidence="3" type="ORF">J4D97_10645</name>
</gene>
<dbReference type="EMBL" id="JAGETX010000005">
    <property type="protein sequence ID" value="MBO3271106.1"/>
    <property type="molecule type" value="Genomic_DNA"/>
</dbReference>
<evidence type="ECO:0000256" key="1">
    <source>
        <dbReference type="SAM" id="MobiDB-lite"/>
    </source>
</evidence>
<comment type="caution">
    <text evidence="3">The sequence shown here is derived from an EMBL/GenBank/DDBJ whole genome shotgun (WGS) entry which is preliminary data.</text>
</comment>
<name>A0ABS3TBT3_9BACT</name>
<keyword evidence="2" id="KW-0472">Membrane</keyword>
<feature type="region of interest" description="Disordered" evidence="1">
    <location>
        <begin position="201"/>
        <end position="249"/>
    </location>
</feature>
<dbReference type="Proteomes" id="UP000670527">
    <property type="component" value="Unassembled WGS sequence"/>
</dbReference>
<keyword evidence="2" id="KW-1133">Transmembrane helix</keyword>
<evidence type="ECO:0000256" key="2">
    <source>
        <dbReference type="SAM" id="Phobius"/>
    </source>
</evidence>
<organism evidence="3 4">
    <name type="scientific">Hymenobacter defluvii</name>
    <dbReference type="NCBI Taxonomy" id="2054411"/>
    <lineage>
        <taxon>Bacteria</taxon>
        <taxon>Pseudomonadati</taxon>
        <taxon>Bacteroidota</taxon>
        <taxon>Cytophagia</taxon>
        <taxon>Cytophagales</taxon>
        <taxon>Hymenobacteraceae</taxon>
        <taxon>Hymenobacter</taxon>
    </lineage>
</organism>
<protein>
    <recommendedName>
        <fullName evidence="5">Outer membrane protein beta-barrel domain-containing protein</fullName>
    </recommendedName>
</protein>
<keyword evidence="2" id="KW-0812">Transmembrane</keyword>
<evidence type="ECO:0000313" key="3">
    <source>
        <dbReference type="EMBL" id="MBO3271106.1"/>
    </source>
</evidence>
<feature type="compositionally biased region" description="Polar residues" evidence="1">
    <location>
        <begin position="83"/>
        <end position="96"/>
    </location>
</feature>
<evidence type="ECO:0000313" key="4">
    <source>
        <dbReference type="Proteomes" id="UP000670527"/>
    </source>
</evidence>
<proteinExistence type="predicted"/>
<sequence length="480" mass="51258">MSTPDDLSDNELDALFQRSAASYPELDGQEGWQRMAARLDTETHFQRERTSIMRLFGAETLSLLILLLGGFYMVDAFSGSNDPRTTATPAASSINTSKRKHTTASRSFNAALPTSSANTAASVTAVPLVAPTTPAPLPVAAAPTLAEPTTSIPAGQSGSAAGVVIPPRQQRALSLVANRKKYKRIASAALLHNVHPQLVATNSAPHAPDATSQPEAFTPAAEAPTPSSVAAAAAPSSTPAPTAAGPDSLVAPATPLAIAEADSVATPTQPEKPSKPSYRFGVGLMYAPEVSTVRFAQATRPGSNVGMLLEYRATARWRITTGLIRSVKLYEARGSDYHAPAGFWTTRYDIDEVYANCRILDIPVNVRFDALVRPRYSVFASAGLSTLLMRRETYDYDYYLQGQSVSREWTLRNGSNHPLSVLNLSAGYERTFGGRWSGQAEPFVKLPLGGVGFGKVKLSSAGVFFSLKYQLLPTATQPVR</sequence>
<keyword evidence="4" id="KW-1185">Reference proteome</keyword>
<feature type="region of interest" description="Disordered" evidence="1">
    <location>
        <begin position="83"/>
        <end position="111"/>
    </location>
</feature>
<reference evidence="3 4" key="1">
    <citation type="submission" date="2021-03" db="EMBL/GenBank/DDBJ databases">
        <authorList>
            <person name="Kim M.K."/>
        </authorList>
    </citation>
    <scope>NUCLEOTIDE SEQUENCE [LARGE SCALE GENOMIC DNA]</scope>
    <source>
        <strain evidence="3 4">BT507</strain>
    </source>
</reference>
<feature type="compositionally biased region" description="Low complexity" evidence="1">
    <location>
        <begin position="214"/>
        <end position="244"/>
    </location>
</feature>
<evidence type="ECO:0008006" key="5">
    <source>
        <dbReference type="Google" id="ProtNLM"/>
    </source>
</evidence>